<evidence type="ECO:0000313" key="6">
    <source>
        <dbReference type="Proteomes" id="UP000254282"/>
    </source>
</evidence>
<feature type="domain" description="Outer membrane protein beta-barrel" evidence="4">
    <location>
        <begin position="22"/>
        <end position="157"/>
    </location>
</feature>
<evidence type="ECO:0000256" key="2">
    <source>
        <dbReference type="ARBA" id="ARBA00023136"/>
    </source>
</evidence>
<dbReference type="Gene3D" id="2.40.170.20">
    <property type="entry name" value="TonB-dependent receptor, beta-barrel domain"/>
    <property type="match status" value="1"/>
</dbReference>
<dbReference type="GO" id="GO:0009279">
    <property type="term" value="C:cell outer membrane"/>
    <property type="evidence" value="ECO:0007669"/>
    <property type="project" value="UniProtKB-SubCell"/>
</dbReference>
<dbReference type="InterPro" id="IPR036942">
    <property type="entry name" value="Beta-barrel_TonB_sf"/>
</dbReference>
<comment type="subcellular location">
    <subcellularLocation>
        <location evidence="1">Cell outer membrane</location>
    </subcellularLocation>
</comment>
<proteinExistence type="predicted"/>
<keyword evidence="2" id="KW-0472">Membrane</keyword>
<dbReference type="Proteomes" id="UP000254282">
    <property type="component" value="Unassembled WGS sequence"/>
</dbReference>
<gene>
    <name evidence="5" type="ORF">NCTC13532_01456</name>
</gene>
<keyword evidence="5" id="KW-0675">Receptor</keyword>
<dbReference type="SUPFAM" id="SSF56935">
    <property type="entry name" value="Porins"/>
    <property type="match status" value="1"/>
</dbReference>
<evidence type="ECO:0000256" key="3">
    <source>
        <dbReference type="ARBA" id="ARBA00023237"/>
    </source>
</evidence>
<name>A0A381FH40_9FLAO</name>
<accession>A0A381FH40</accession>
<evidence type="ECO:0000259" key="4">
    <source>
        <dbReference type="Pfam" id="PF14905"/>
    </source>
</evidence>
<dbReference type="AlphaFoldDB" id="A0A381FH40"/>
<dbReference type="EMBL" id="UFVR01000004">
    <property type="protein sequence ID" value="SUX45856.1"/>
    <property type="molecule type" value="Genomic_DNA"/>
</dbReference>
<evidence type="ECO:0000256" key="1">
    <source>
        <dbReference type="ARBA" id="ARBA00004442"/>
    </source>
</evidence>
<sequence length="157" mass="18273">MGQIQCNIWLKSRKHQRYRKSDYNQSGQQKNYTQLFPSVVFSYDLSEKNNIELNFSRRITRPSYNQLNPFKFYLDPTTYKAGNPDLNPQTTMNYELTYSLQNKYFATFSYSKTSDNITYVLKPTVENGNIVVVQTNDNLSSASYLGPYLIAPVKVTK</sequence>
<dbReference type="InterPro" id="IPR041700">
    <property type="entry name" value="OMP_b-brl_3"/>
</dbReference>
<keyword evidence="3" id="KW-0998">Cell outer membrane</keyword>
<protein>
    <submittedName>
        <fullName evidence="5">Outer membrane cobalamin receptor protein</fullName>
    </submittedName>
</protein>
<organism evidence="5 6">
    <name type="scientific">Chryseobacterium indoltheticum</name>
    <dbReference type="NCBI Taxonomy" id="254"/>
    <lineage>
        <taxon>Bacteria</taxon>
        <taxon>Pseudomonadati</taxon>
        <taxon>Bacteroidota</taxon>
        <taxon>Flavobacteriia</taxon>
        <taxon>Flavobacteriales</taxon>
        <taxon>Weeksellaceae</taxon>
        <taxon>Chryseobacterium group</taxon>
        <taxon>Chryseobacterium</taxon>
    </lineage>
</organism>
<evidence type="ECO:0000313" key="5">
    <source>
        <dbReference type="EMBL" id="SUX45856.1"/>
    </source>
</evidence>
<reference evidence="5 6" key="1">
    <citation type="submission" date="2018-06" db="EMBL/GenBank/DDBJ databases">
        <authorList>
            <consortium name="Pathogen Informatics"/>
            <person name="Doyle S."/>
        </authorList>
    </citation>
    <scope>NUCLEOTIDE SEQUENCE [LARGE SCALE GENOMIC DNA]</scope>
    <source>
        <strain evidence="5 6">NCTC13532</strain>
    </source>
</reference>
<dbReference type="Pfam" id="PF14905">
    <property type="entry name" value="OMP_b-brl_3"/>
    <property type="match status" value="1"/>
</dbReference>
<dbReference type="PANTHER" id="PTHR40980:SF4">
    <property type="entry name" value="TONB-DEPENDENT RECEPTOR-LIKE BETA-BARREL DOMAIN-CONTAINING PROTEIN"/>
    <property type="match status" value="1"/>
</dbReference>
<dbReference type="PANTHER" id="PTHR40980">
    <property type="entry name" value="PLUG DOMAIN-CONTAINING PROTEIN"/>
    <property type="match status" value="1"/>
</dbReference>